<evidence type="ECO:0000313" key="2">
    <source>
        <dbReference type="EMBL" id="OAY39154.1"/>
    </source>
</evidence>
<dbReference type="AlphaFoldDB" id="A0A251KF71"/>
<organism evidence="2">
    <name type="scientific">Manihot esculenta</name>
    <name type="common">Cassava</name>
    <name type="synonym">Jatropha manihot</name>
    <dbReference type="NCBI Taxonomy" id="3983"/>
    <lineage>
        <taxon>Eukaryota</taxon>
        <taxon>Viridiplantae</taxon>
        <taxon>Streptophyta</taxon>
        <taxon>Embryophyta</taxon>
        <taxon>Tracheophyta</taxon>
        <taxon>Spermatophyta</taxon>
        <taxon>Magnoliopsida</taxon>
        <taxon>eudicotyledons</taxon>
        <taxon>Gunneridae</taxon>
        <taxon>Pentapetalae</taxon>
        <taxon>rosids</taxon>
        <taxon>fabids</taxon>
        <taxon>Malpighiales</taxon>
        <taxon>Euphorbiaceae</taxon>
        <taxon>Crotonoideae</taxon>
        <taxon>Manihoteae</taxon>
        <taxon>Manihot</taxon>
    </lineage>
</organism>
<keyword evidence="1" id="KW-0175">Coiled coil</keyword>
<dbReference type="EMBL" id="CM004396">
    <property type="protein sequence ID" value="OAY39153.1"/>
    <property type="molecule type" value="Genomic_DNA"/>
</dbReference>
<reference evidence="2" key="1">
    <citation type="submission" date="2016-02" db="EMBL/GenBank/DDBJ databases">
        <title>WGS assembly of Manihot esculenta.</title>
        <authorList>
            <person name="Bredeson J.V."/>
            <person name="Prochnik S.E."/>
            <person name="Lyons J.B."/>
            <person name="Schmutz J."/>
            <person name="Grimwood J."/>
            <person name="Vrebalov J."/>
            <person name="Bart R.S."/>
            <person name="Amuge T."/>
            <person name="Ferguson M.E."/>
            <person name="Green R."/>
            <person name="Putnam N."/>
            <person name="Stites J."/>
            <person name="Rounsley S."/>
            <person name="Rokhsar D.S."/>
        </authorList>
    </citation>
    <scope>NUCLEOTIDE SEQUENCE [LARGE SCALE GENOMIC DNA]</scope>
    <source>
        <tissue evidence="2">Leaf</tissue>
    </source>
</reference>
<gene>
    <name evidence="2" type="ORF">MANES_10G071400</name>
</gene>
<dbReference type="EMBL" id="CM004396">
    <property type="protein sequence ID" value="OAY39154.1"/>
    <property type="molecule type" value="Genomic_DNA"/>
</dbReference>
<accession>A0A251KF71</accession>
<protein>
    <submittedName>
        <fullName evidence="2">Uncharacterized protein</fullName>
    </submittedName>
</protein>
<name>A0A251KF71_MANES</name>
<feature type="coiled-coil region" evidence="1">
    <location>
        <begin position="2"/>
        <end position="36"/>
    </location>
</feature>
<evidence type="ECO:0000256" key="1">
    <source>
        <dbReference type="SAM" id="Coils"/>
    </source>
</evidence>
<proteinExistence type="predicted"/>
<sequence>MIEQYESKISALQIQIEVLRNTNNYLQLENTELKKKIVMQRRKVAFILHF</sequence>